<dbReference type="InterPro" id="IPR047589">
    <property type="entry name" value="DUF11_rpt"/>
</dbReference>
<evidence type="ECO:0000313" key="1">
    <source>
        <dbReference type="EMBL" id="QJB03217.1"/>
    </source>
</evidence>
<sequence>MAKKVNYFIIVLLLLLFTAIIAGGEEVRWETSSNHTLHQGEMISKGGFVVSAFDFDTRSDTVSITIFKGNTTVSQDVLGAGGMSTYNDDIKIVVRELWGGDRKDQWVKIEVFLRKRPGLAISISTDKNEYKPQNTVSATVTVRNNGNDKIQRVELNIDSGLESVYQNSRYYFGEIQNGKSEKIIMEYRVPLLSESKYFTITANASGIDWKNVTYTASASKKITVLPVQYLEIKKMFTDSLFLHETASVYIKIRNTGIVDLKSIQVTDEIPAGFELKNGTGLKWNLSLKPGEETSYFYLLKPVCSGNLSVPAAAAEFTVNGTNYIVESNRPHVLVRGPRPVITKTTKSSVVAPGDEINVAISVKNEGDLPAIISITETLPQGVSLVKGKLSLNQVLNRSEIQTFDYTVTVNNFGKTDFPPATAEFTYSGADRNFTALSNIFSVLAVNSSGNSPEVTSPGTPIPAASTPGFESLISAIAFMLLYFIKRT</sequence>
<dbReference type="NCBIfam" id="TIGR01451">
    <property type="entry name" value="B_ant_repeat"/>
    <property type="match status" value="2"/>
</dbReference>
<gene>
    <name evidence="1" type="ORF">MM171B00843_0007</name>
</gene>
<organism evidence="1">
    <name type="scientific">viral metagenome</name>
    <dbReference type="NCBI Taxonomy" id="1070528"/>
    <lineage>
        <taxon>unclassified sequences</taxon>
        <taxon>metagenomes</taxon>
        <taxon>organismal metagenomes</taxon>
    </lineage>
</organism>
<protein>
    <submittedName>
        <fullName evidence="1">Uncharacterized protein</fullName>
    </submittedName>
</protein>
<dbReference type="AlphaFoldDB" id="A0A6M3M637"/>
<dbReference type="Gene3D" id="2.60.40.10">
    <property type="entry name" value="Immunoglobulins"/>
    <property type="match status" value="1"/>
</dbReference>
<dbReference type="InterPro" id="IPR013783">
    <property type="entry name" value="Ig-like_fold"/>
</dbReference>
<dbReference type="PANTHER" id="PTHR12861:SF3">
    <property type="entry name" value="TRANSLOCON-ASSOCIATED PROTEIN SUBUNIT BETA"/>
    <property type="match status" value="1"/>
</dbReference>
<accession>A0A6M3M637</accession>
<proteinExistence type="predicted"/>
<dbReference type="PANTHER" id="PTHR12861">
    <property type="entry name" value="TRANSLOCON-ASSOCIATED PROTEIN, BETA SUBUNIT PRECURSOR TRAP-BETA SIGNAL SEQUENCE RECEPTOR BETA SUBUNIT"/>
    <property type="match status" value="1"/>
</dbReference>
<reference evidence="1" key="1">
    <citation type="submission" date="2020-03" db="EMBL/GenBank/DDBJ databases">
        <title>The deep terrestrial virosphere.</title>
        <authorList>
            <person name="Holmfeldt K."/>
            <person name="Nilsson E."/>
            <person name="Simone D."/>
            <person name="Lopez-Fernandez M."/>
            <person name="Wu X."/>
            <person name="de Brujin I."/>
            <person name="Lundin D."/>
            <person name="Andersson A."/>
            <person name="Bertilsson S."/>
            <person name="Dopson M."/>
        </authorList>
    </citation>
    <scope>NUCLEOTIDE SEQUENCE</scope>
    <source>
        <strain evidence="1">MM171B00843</strain>
    </source>
</reference>
<dbReference type="EMBL" id="MT143831">
    <property type="protein sequence ID" value="QJB03217.1"/>
    <property type="molecule type" value="Genomic_DNA"/>
</dbReference>
<name>A0A6M3M637_9ZZZZ</name>